<dbReference type="InterPro" id="IPR002885">
    <property type="entry name" value="PPR_rpt"/>
</dbReference>
<feature type="repeat" description="PPR" evidence="2">
    <location>
        <begin position="164"/>
        <end position="198"/>
    </location>
</feature>
<dbReference type="Gene3D" id="1.25.40.10">
    <property type="entry name" value="Tetratricopeptide repeat domain"/>
    <property type="match status" value="1"/>
</dbReference>
<feature type="compositionally biased region" description="Gly residues" evidence="3">
    <location>
        <begin position="42"/>
        <end position="55"/>
    </location>
</feature>
<dbReference type="PANTHER" id="PTHR37381">
    <property type="entry name" value="PENTATRICOPEPTIDE REPEAT (PPR) SUPERFAMILY PROTEIN"/>
    <property type="match status" value="1"/>
</dbReference>
<dbReference type="KEGG" id="cic:CICLE_v10019342mg"/>
<name>V4VIT3_CITCL</name>
<protein>
    <recommendedName>
        <fullName evidence="6">Pentatricopeptide repeat (PPR) superfamily protein</fullName>
    </recommendedName>
</protein>
<keyword evidence="5" id="KW-1185">Reference proteome</keyword>
<dbReference type="PROSITE" id="PS51375">
    <property type="entry name" value="PPR"/>
    <property type="match status" value="1"/>
</dbReference>
<feature type="region of interest" description="Disordered" evidence="3">
    <location>
        <begin position="37"/>
        <end position="56"/>
    </location>
</feature>
<evidence type="ECO:0000256" key="1">
    <source>
        <dbReference type="ARBA" id="ARBA00022737"/>
    </source>
</evidence>
<organism evidence="4 5">
    <name type="scientific">Citrus clementina</name>
    <name type="common">Clementine</name>
    <name type="synonym">Citrus deliciosa x Citrus sinensis</name>
    <dbReference type="NCBI Taxonomy" id="85681"/>
    <lineage>
        <taxon>Eukaryota</taxon>
        <taxon>Viridiplantae</taxon>
        <taxon>Streptophyta</taxon>
        <taxon>Embryophyta</taxon>
        <taxon>Tracheophyta</taxon>
        <taxon>Spermatophyta</taxon>
        <taxon>Magnoliopsida</taxon>
        <taxon>eudicotyledons</taxon>
        <taxon>Gunneridae</taxon>
        <taxon>Pentapetalae</taxon>
        <taxon>rosids</taxon>
        <taxon>malvids</taxon>
        <taxon>Sapindales</taxon>
        <taxon>Rutaceae</taxon>
        <taxon>Aurantioideae</taxon>
        <taxon>Citrus</taxon>
    </lineage>
</organism>
<dbReference type="PANTHER" id="PTHR37381:SF1">
    <property type="entry name" value="PENTATRICOPEPTIDE REPEAT (PPR) SUPERFAMILY PROTEIN"/>
    <property type="match status" value="1"/>
</dbReference>
<dbReference type="FunCoup" id="V4VIT3">
    <property type="interactions" value="1004"/>
</dbReference>
<dbReference type="eggNOG" id="ENOG502QTEY">
    <property type="taxonomic scope" value="Eukaryota"/>
</dbReference>
<evidence type="ECO:0000313" key="4">
    <source>
        <dbReference type="EMBL" id="ESR52574.1"/>
    </source>
</evidence>
<evidence type="ECO:0008006" key="6">
    <source>
        <dbReference type="Google" id="ProtNLM"/>
    </source>
</evidence>
<dbReference type="Gramene" id="ESR52574">
    <property type="protein sequence ID" value="ESR52574"/>
    <property type="gene ID" value="CICLE_v10019342mg"/>
</dbReference>
<feature type="region of interest" description="Disordered" evidence="3">
    <location>
        <begin position="1"/>
        <end position="21"/>
    </location>
</feature>
<evidence type="ECO:0000256" key="3">
    <source>
        <dbReference type="SAM" id="MobiDB-lite"/>
    </source>
</evidence>
<dbReference type="OMA" id="EAMCITN"/>
<proteinExistence type="predicted"/>
<evidence type="ECO:0000256" key="2">
    <source>
        <dbReference type="PROSITE-ProRule" id="PRU00708"/>
    </source>
</evidence>
<dbReference type="STRING" id="85681.V4VIT3"/>
<dbReference type="EMBL" id="KI536661">
    <property type="protein sequence ID" value="ESR52574.1"/>
    <property type="molecule type" value="Genomic_DNA"/>
</dbReference>
<dbReference type="AlphaFoldDB" id="V4VIT3"/>
<sequence>MKQQQHLRQEDNAVPKQRPQTLDSLFANMKERRMKAFSPANNGGGVQLNGGGRGGPAKKATRLRGFRIEASLSESENGVVEEELLSRVSGAKDASEVLEIVAESSKRSGGVLTVDECCLIINAAIDRGNTDLALSIFYAMRSSFDQGFSENGTLVDRWKWSRPDVSVYTSLVQSLAASLKVSDALRLIDDISRVGVSPGEEVPFGKVVRCPTCLIAVAVAQPQHGIQIVSCAKCRYKYELVSGDIVSIHSEEISMDIPAWKRGLRFLQIMKQRIPAAVHSIVVQTPSGMARTHRFATETVDLPAQVGERITVSSAAPSNVYREVGPFKFSPKALNFYPGEPLCLTNHKDGRESQLLRAPTKDRNHSLLNPVSLVPLLAVLATGDAASRVIDPSLPQFLSVAAVASLAVGVTLNNLIFPQLSQLPQKSVDTIAIRQQLLSQYDLLQSRIKDLKEAAEKEVWMLARMCQLENKIYAVGEPSYRARKSRVKRVREGLQNSLRGRIELIDSYARISSMIEIEIEMDSDVLAAESVSSAESISEQIQQIMELENLEEASFLHLKQFFPSLGILFLIFSFHYDLDDVITHPLKWRLQAEANDEAERLINSQAMPTEQS</sequence>
<dbReference type="Proteomes" id="UP000030687">
    <property type="component" value="Unassembled WGS sequence"/>
</dbReference>
<keyword evidence="1" id="KW-0677">Repeat</keyword>
<accession>V4VIT3</accession>
<gene>
    <name evidence="4" type="ORF">CICLE_v10019342mg</name>
</gene>
<dbReference type="InterPro" id="IPR011990">
    <property type="entry name" value="TPR-like_helical_dom_sf"/>
</dbReference>
<dbReference type="InParanoid" id="V4VIT3"/>
<evidence type="ECO:0000313" key="5">
    <source>
        <dbReference type="Proteomes" id="UP000030687"/>
    </source>
</evidence>
<reference evidence="4 5" key="1">
    <citation type="submission" date="2013-10" db="EMBL/GenBank/DDBJ databases">
        <authorList>
            <consortium name="International Citrus Genome Consortium"/>
            <person name="Jenkins J."/>
            <person name="Schmutz J."/>
            <person name="Prochnik S."/>
            <person name="Rokhsar D."/>
            <person name="Gmitter F."/>
            <person name="Ollitrault P."/>
            <person name="Machado M."/>
            <person name="Talon M."/>
            <person name="Wincker P."/>
            <person name="Jaillon O."/>
            <person name="Morgante M."/>
        </authorList>
    </citation>
    <scope>NUCLEOTIDE SEQUENCE</scope>
    <source>
        <strain evidence="5">cv. Clemenules</strain>
    </source>
</reference>